<comment type="caution">
    <text evidence="10">The sequence shown here is derived from an EMBL/GenBank/DDBJ whole genome shotgun (WGS) entry which is preliminary data.</text>
</comment>
<evidence type="ECO:0000256" key="2">
    <source>
        <dbReference type="ARBA" id="ARBA00022475"/>
    </source>
</evidence>
<evidence type="ECO:0000256" key="3">
    <source>
        <dbReference type="ARBA" id="ARBA00022538"/>
    </source>
</evidence>
<comment type="caution">
    <text evidence="9">Lacks conserved residue(s) required for the propagation of feature annotation.</text>
</comment>
<gene>
    <name evidence="9" type="primary">kdpA</name>
    <name evidence="10" type="ORF">BGO89_11350</name>
</gene>
<feature type="transmembrane region" description="Helical" evidence="9">
    <location>
        <begin position="180"/>
        <end position="199"/>
    </location>
</feature>
<evidence type="ECO:0000256" key="9">
    <source>
        <dbReference type="HAMAP-Rule" id="MF_00275"/>
    </source>
</evidence>
<dbReference type="Pfam" id="PF03814">
    <property type="entry name" value="KdpA"/>
    <property type="match status" value="1"/>
</dbReference>
<comment type="function">
    <text evidence="9">Part of the high-affinity ATP-driven potassium transport (or Kdp) system, which catalyzes the hydrolysis of ATP coupled with the electrogenic transport of potassium into the cytoplasm. This subunit binds the extracellular potassium ions and delivers the ions to the membrane domain of KdpB through an intramembrane tunnel.</text>
</comment>
<evidence type="ECO:0000256" key="7">
    <source>
        <dbReference type="ARBA" id="ARBA00023065"/>
    </source>
</evidence>
<evidence type="ECO:0000313" key="11">
    <source>
        <dbReference type="Proteomes" id="UP000184233"/>
    </source>
</evidence>
<dbReference type="GO" id="GO:0030955">
    <property type="term" value="F:potassium ion binding"/>
    <property type="evidence" value="ECO:0007669"/>
    <property type="project" value="UniProtKB-UniRule"/>
</dbReference>
<dbReference type="PANTHER" id="PTHR30607:SF2">
    <property type="entry name" value="POTASSIUM-TRANSPORTING ATPASE POTASSIUM-BINDING SUBUNIT"/>
    <property type="match status" value="1"/>
</dbReference>
<evidence type="ECO:0000256" key="6">
    <source>
        <dbReference type="ARBA" id="ARBA00022989"/>
    </source>
</evidence>
<keyword evidence="3 9" id="KW-0633">Potassium transport</keyword>
<sequence length="563" mass="59447">MSSMMWVQLTVFLGVLMLVGPSLGRIIAAIATGERSSLLRWLGPVEGFVYRLTGVDAGREMTWWQYCRTILVANVVGVVVLVLLQQVQQWLPLNPDHAGRVPFLLSLNTAVSFVTNTNWQAYAGETTLSHLTQMIGLGVQNFLSAAAGMAVLFALARGIVRTETDKVGNAWADMTRSTIYILLPLSVIVSILLLGQGVIQNFDATTQIATAGSMEQMVPMGPAASQVAIKQLGSNGGGVFNANSAHPLENPTPFSNLVEMLSLLLIPVALVFAYGRMVNDRRHGRILVASLMALFVTFIGFSMWAEFSSNGAVGMTTAMEGKEVRFGITNSILWSNATTASSNGSVNAMHSSLSPVAGGLAMLNMMLGEVVFGGVGSGMYGLIVFILLTVFLAGLMVGRTPEYHGKQIGSFEIRMSMIAVLLPSTCIMVGAGLALATEAGRASMLHGGAHGVSEVLYAMASAAGNNGSAFAGLDASKDFYTIVTSICMLVGRYGVIIPVLAIAGRMASKRKVPMGPGTFPTDTPIFGMLLLVVLLIIGALTFFPVLSLGPIAEHLIMSTGGVQ</sequence>
<feature type="transmembrane region" description="Helical" evidence="9">
    <location>
        <begin position="370"/>
        <end position="397"/>
    </location>
</feature>
<dbReference type="Proteomes" id="UP000184233">
    <property type="component" value="Unassembled WGS sequence"/>
</dbReference>
<dbReference type="PANTHER" id="PTHR30607">
    <property type="entry name" value="POTASSIUM-TRANSPORTING ATPASE A CHAIN"/>
    <property type="match status" value="1"/>
</dbReference>
<dbReference type="GO" id="GO:0008556">
    <property type="term" value="F:P-type potassium transmembrane transporter activity"/>
    <property type="evidence" value="ECO:0007669"/>
    <property type="project" value="InterPro"/>
</dbReference>
<dbReference type="InterPro" id="IPR004623">
    <property type="entry name" value="KdpA"/>
</dbReference>
<dbReference type="AlphaFoldDB" id="A0A1M3KXW2"/>
<dbReference type="GO" id="GO:0005886">
    <property type="term" value="C:plasma membrane"/>
    <property type="evidence" value="ECO:0007669"/>
    <property type="project" value="UniProtKB-SubCell"/>
</dbReference>
<evidence type="ECO:0000256" key="1">
    <source>
        <dbReference type="ARBA" id="ARBA00022448"/>
    </source>
</evidence>
<accession>A0A1M3KXW2</accession>
<feature type="transmembrane region" description="Helical" evidence="9">
    <location>
        <begin position="63"/>
        <end position="84"/>
    </location>
</feature>
<keyword evidence="2 9" id="KW-1003">Cell membrane</keyword>
<dbReference type="HAMAP" id="MF_00275">
    <property type="entry name" value="KdpA"/>
    <property type="match status" value="1"/>
</dbReference>
<protein>
    <recommendedName>
        <fullName evidence="9">Potassium-transporting ATPase potassium-binding subunit</fullName>
    </recommendedName>
    <alternativeName>
        <fullName evidence="9">ATP phosphohydrolase [potassium-transporting] A chain</fullName>
    </alternativeName>
    <alternativeName>
        <fullName evidence="9">Potassium-binding and translocating subunit A</fullName>
    </alternativeName>
    <alternativeName>
        <fullName evidence="9">Potassium-translocating ATPase A chain</fullName>
    </alternativeName>
</protein>
<evidence type="ECO:0000256" key="5">
    <source>
        <dbReference type="ARBA" id="ARBA00022958"/>
    </source>
</evidence>
<feature type="transmembrane region" description="Helical" evidence="9">
    <location>
        <begin position="479"/>
        <end position="504"/>
    </location>
</feature>
<dbReference type="NCBIfam" id="TIGR00680">
    <property type="entry name" value="kdpA"/>
    <property type="match status" value="1"/>
</dbReference>
<dbReference type="STRING" id="1895771.BGO89_11350"/>
<comment type="subcellular location">
    <subcellularLocation>
        <location evidence="9">Cell membrane</location>
        <topology evidence="9">Multi-pass membrane protein</topology>
    </subcellularLocation>
</comment>
<evidence type="ECO:0000313" key="10">
    <source>
        <dbReference type="EMBL" id="OJX57094.1"/>
    </source>
</evidence>
<comment type="subunit">
    <text evidence="9">The system is composed of three essential subunits: KdpA, KdpB and KdpC.</text>
</comment>
<keyword evidence="4 9" id="KW-0812">Transmembrane</keyword>
<dbReference type="EMBL" id="MKVH01000024">
    <property type="protein sequence ID" value="OJX57094.1"/>
    <property type="molecule type" value="Genomic_DNA"/>
</dbReference>
<keyword evidence="8 9" id="KW-0472">Membrane</keyword>
<keyword evidence="6 9" id="KW-1133">Transmembrane helix</keyword>
<keyword evidence="5 9" id="KW-0630">Potassium</keyword>
<organism evidence="10 11">
    <name type="scientific">Candidatus Kapaibacterium thiocyanatum</name>
    <dbReference type="NCBI Taxonomy" id="1895771"/>
    <lineage>
        <taxon>Bacteria</taxon>
        <taxon>Pseudomonadati</taxon>
        <taxon>Candidatus Kapaibacteriota</taxon>
        <taxon>Candidatus Kapaibacteriia</taxon>
        <taxon>Candidatus Kapaibacteriales</taxon>
        <taxon>Candidatus Kapaibacteriaceae</taxon>
        <taxon>Candidatus Kapaibacterium</taxon>
    </lineage>
</organism>
<reference evidence="10 11" key="1">
    <citation type="submission" date="2016-09" db="EMBL/GenBank/DDBJ databases">
        <title>Genome-resolved meta-omics ties microbial dynamics to process performance in biotechnology for thiocyanate degradation.</title>
        <authorList>
            <person name="Kantor R.S."/>
            <person name="Huddy R.J."/>
            <person name="Iyer R."/>
            <person name="Thomas B.C."/>
            <person name="Brown C.T."/>
            <person name="Anantharaman K."/>
            <person name="Tringe S."/>
            <person name="Hettich R.L."/>
            <person name="Harrison S.T."/>
            <person name="Banfield J.F."/>
        </authorList>
    </citation>
    <scope>NUCLEOTIDE SEQUENCE [LARGE SCALE GENOMIC DNA]</scope>
    <source>
        <strain evidence="10">59-99</strain>
    </source>
</reference>
<evidence type="ECO:0000256" key="8">
    <source>
        <dbReference type="ARBA" id="ARBA00023136"/>
    </source>
</evidence>
<feature type="transmembrane region" description="Helical" evidence="9">
    <location>
        <begin position="142"/>
        <end position="160"/>
    </location>
</feature>
<feature type="transmembrane region" description="Helical" evidence="9">
    <location>
        <begin position="286"/>
        <end position="305"/>
    </location>
</feature>
<keyword evidence="7 9" id="KW-0406">Ion transport</keyword>
<evidence type="ECO:0000256" key="4">
    <source>
        <dbReference type="ARBA" id="ARBA00022692"/>
    </source>
</evidence>
<comment type="similarity">
    <text evidence="9">Belongs to the KdpA family.</text>
</comment>
<dbReference type="PIRSF" id="PIRSF001294">
    <property type="entry name" value="K_ATPaseA"/>
    <property type="match status" value="1"/>
</dbReference>
<feature type="transmembrane region" description="Helical" evidence="9">
    <location>
        <begin position="418"/>
        <end position="436"/>
    </location>
</feature>
<keyword evidence="1 9" id="KW-0813">Transport</keyword>
<feature type="transmembrane region" description="Helical" evidence="9">
    <location>
        <begin position="525"/>
        <end position="546"/>
    </location>
</feature>
<proteinExistence type="inferred from homology"/>
<feature type="transmembrane region" description="Helical" evidence="9">
    <location>
        <begin position="254"/>
        <end position="274"/>
    </location>
</feature>
<name>A0A1M3KXW2_9BACT</name>